<keyword evidence="2" id="KW-1003">Cell membrane</keyword>
<comment type="caution">
    <text evidence="8">The sequence shown here is derived from an EMBL/GenBank/DDBJ whole genome shotgun (WGS) entry which is preliminary data.</text>
</comment>
<evidence type="ECO:0000256" key="5">
    <source>
        <dbReference type="ARBA" id="ARBA00023136"/>
    </source>
</evidence>
<keyword evidence="4 6" id="KW-1133">Transmembrane helix</keyword>
<sequence length="259" mass="28450">VGVFLTYNALAFSYTDRRELIRKLRLTGVQKSELARALLLELLFFLVAGTLIGSWLGAQMAAWLLPGVGQTLAQLYGVYISYPDSLVPSGIWLPLLMTVVAAGLCVLFPLRETLNAPLLERRRAGWQLQTVIRRDRLMASSGLLLLIAAGLTGLWATHLWATLLGMACLLLGAALLLPMVLRVLIGAMAKFVPPEKARLSWLLADSRWLLGPASLALMAMTLALVANSGLNTMIHSFRDATDDWLNQRLLADLYLRGQQ</sequence>
<evidence type="ECO:0000259" key="7">
    <source>
        <dbReference type="Pfam" id="PF02687"/>
    </source>
</evidence>
<dbReference type="AlphaFoldDB" id="X1CJG4"/>
<evidence type="ECO:0000256" key="6">
    <source>
        <dbReference type="SAM" id="Phobius"/>
    </source>
</evidence>
<dbReference type="GO" id="GO:0005886">
    <property type="term" value="C:plasma membrane"/>
    <property type="evidence" value="ECO:0007669"/>
    <property type="project" value="UniProtKB-SubCell"/>
</dbReference>
<feature type="transmembrane region" description="Helical" evidence="6">
    <location>
        <begin position="34"/>
        <end position="56"/>
    </location>
</feature>
<keyword evidence="5 6" id="KW-0472">Membrane</keyword>
<keyword evidence="3 6" id="KW-0812">Transmembrane</keyword>
<reference evidence="8" key="1">
    <citation type="journal article" date="2014" name="Front. Microbiol.">
        <title>High frequency of phylogenetically diverse reductive dehalogenase-homologous genes in deep subseafloor sedimentary metagenomes.</title>
        <authorList>
            <person name="Kawai M."/>
            <person name="Futagami T."/>
            <person name="Toyoda A."/>
            <person name="Takaki Y."/>
            <person name="Nishi S."/>
            <person name="Hori S."/>
            <person name="Arai W."/>
            <person name="Tsubouchi T."/>
            <person name="Morono Y."/>
            <person name="Uchiyama I."/>
            <person name="Ito T."/>
            <person name="Fujiyama A."/>
            <person name="Inagaki F."/>
            <person name="Takami H."/>
        </authorList>
    </citation>
    <scope>NUCLEOTIDE SEQUENCE</scope>
    <source>
        <strain evidence="8">Expedition CK06-06</strain>
    </source>
</reference>
<feature type="transmembrane region" description="Helical" evidence="6">
    <location>
        <begin position="91"/>
        <end position="110"/>
    </location>
</feature>
<dbReference type="InterPro" id="IPR003838">
    <property type="entry name" value="ABC3_permease_C"/>
</dbReference>
<feature type="non-terminal residue" evidence="8">
    <location>
        <position position="259"/>
    </location>
</feature>
<feature type="transmembrane region" description="Helical" evidence="6">
    <location>
        <begin position="208"/>
        <end position="226"/>
    </location>
</feature>
<feature type="non-terminal residue" evidence="8">
    <location>
        <position position="1"/>
    </location>
</feature>
<evidence type="ECO:0000256" key="4">
    <source>
        <dbReference type="ARBA" id="ARBA00022989"/>
    </source>
</evidence>
<dbReference type="EMBL" id="BART01030898">
    <property type="protein sequence ID" value="GAH08481.1"/>
    <property type="molecule type" value="Genomic_DNA"/>
</dbReference>
<gene>
    <name evidence="8" type="ORF">S01H4_53808</name>
</gene>
<feature type="domain" description="ABC3 transporter permease C-terminal" evidence="7">
    <location>
        <begin position="1"/>
        <end position="115"/>
    </location>
</feature>
<evidence type="ECO:0000256" key="2">
    <source>
        <dbReference type="ARBA" id="ARBA00022475"/>
    </source>
</evidence>
<feature type="transmembrane region" description="Helical" evidence="6">
    <location>
        <begin position="163"/>
        <end position="187"/>
    </location>
</feature>
<proteinExistence type="predicted"/>
<dbReference type="Pfam" id="PF02687">
    <property type="entry name" value="FtsX"/>
    <property type="match status" value="1"/>
</dbReference>
<organism evidence="8">
    <name type="scientific">marine sediment metagenome</name>
    <dbReference type="NCBI Taxonomy" id="412755"/>
    <lineage>
        <taxon>unclassified sequences</taxon>
        <taxon>metagenomes</taxon>
        <taxon>ecological metagenomes</taxon>
    </lineage>
</organism>
<evidence type="ECO:0000256" key="3">
    <source>
        <dbReference type="ARBA" id="ARBA00022692"/>
    </source>
</evidence>
<evidence type="ECO:0000256" key="1">
    <source>
        <dbReference type="ARBA" id="ARBA00004651"/>
    </source>
</evidence>
<name>X1CJG4_9ZZZZ</name>
<feature type="transmembrane region" description="Helical" evidence="6">
    <location>
        <begin position="137"/>
        <end position="157"/>
    </location>
</feature>
<accession>X1CJG4</accession>
<dbReference type="PANTHER" id="PTHR30287:SF2">
    <property type="entry name" value="BLL1001 PROTEIN"/>
    <property type="match status" value="1"/>
</dbReference>
<evidence type="ECO:0000313" key="8">
    <source>
        <dbReference type="EMBL" id="GAH08481.1"/>
    </source>
</evidence>
<dbReference type="InterPro" id="IPR038766">
    <property type="entry name" value="Membrane_comp_ABC_pdt"/>
</dbReference>
<dbReference type="PANTHER" id="PTHR30287">
    <property type="entry name" value="MEMBRANE COMPONENT OF PREDICTED ABC SUPERFAMILY METABOLITE UPTAKE TRANSPORTER"/>
    <property type="match status" value="1"/>
</dbReference>
<comment type="subcellular location">
    <subcellularLocation>
        <location evidence="1">Cell membrane</location>
        <topology evidence="1">Multi-pass membrane protein</topology>
    </subcellularLocation>
</comment>
<protein>
    <recommendedName>
        <fullName evidence="7">ABC3 transporter permease C-terminal domain-containing protein</fullName>
    </recommendedName>
</protein>